<gene>
    <name evidence="2" type="ORF">D3877_12795</name>
</gene>
<name>A0A418VVA9_9PROT</name>
<accession>A0A418VVA9</accession>
<dbReference type="InterPro" id="IPR049239">
    <property type="entry name" value="DUF6874"/>
</dbReference>
<evidence type="ECO:0000259" key="1">
    <source>
        <dbReference type="Pfam" id="PF21779"/>
    </source>
</evidence>
<evidence type="ECO:0000313" key="3">
    <source>
        <dbReference type="Proteomes" id="UP000283458"/>
    </source>
</evidence>
<dbReference type="RefSeq" id="WP_119831185.1">
    <property type="nucleotide sequence ID" value="NZ_QYUL01000002.1"/>
</dbReference>
<protein>
    <recommendedName>
        <fullName evidence="1">DUF6874 domain-containing protein</fullName>
    </recommendedName>
</protein>
<evidence type="ECO:0000313" key="2">
    <source>
        <dbReference type="EMBL" id="RJF81096.1"/>
    </source>
</evidence>
<dbReference type="OrthoDB" id="7225593at2"/>
<comment type="caution">
    <text evidence="2">The sequence shown here is derived from an EMBL/GenBank/DDBJ whole genome shotgun (WGS) entry which is preliminary data.</text>
</comment>
<proteinExistence type="predicted"/>
<dbReference type="Proteomes" id="UP000283458">
    <property type="component" value="Unassembled WGS sequence"/>
</dbReference>
<dbReference type="AlphaFoldDB" id="A0A418VVA9"/>
<organism evidence="2 3">
    <name type="scientific">Azospirillum cavernae</name>
    <dbReference type="NCBI Taxonomy" id="2320860"/>
    <lineage>
        <taxon>Bacteria</taxon>
        <taxon>Pseudomonadati</taxon>
        <taxon>Pseudomonadota</taxon>
        <taxon>Alphaproteobacteria</taxon>
        <taxon>Rhodospirillales</taxon>
        <taxon>Azospirillaceae</taxon>
        <taxon>Azospirillum</taxon>
    </lineage>
</organism>
<keyword evidence="3" id="KW-1185">Reference proteome</keyword>
<sequence>MISFDVSARDAGLIVKIVNRAAAACRLAGAPKLDRHDVAMSLTACHANGCPLDLEKLLAADDFNLLHDVTGIHRHISTEDAQLGGCFLPRACLKLADDAANAEAGR</sequence>
<feature type="domain" description="DUF6874" evidence="1">
    <location>
        <begin position="11"/>
        <end position="91"/>
    </location>
</feature>
<reference evidence="2 3" key="1">
    <citation type="submission" date="2018-09" db="EMBL/GenBank/DDBJ databases">
        <authorList>
            <person name="Zhu H."/>
        </authorList>
    </citation>
    <scope>NUCLEOTIDE SEQUENCE [LARGE SCALE GENOMIC DNA]</scope>
    <source>
        <strain evidence="2 3">K2W22B-5</strain>
    </source>
</reference>
<dbReference type="EMBL" id="QYUL01000002">
    <property type="protein sequence ID" value="RJF81096.1"/>
    <property type="molecule type" value="Genomic_DNA"/>
</dbReference>
<dbReference type="Pfam" id="PF21779">
    <property type="entry name" value="DUF6874"/>
    <property type="match status" value="1"/>
</dbReference>